<evidence type="ECO:0000256" key="5">
    <source>
        <dbReference type="RuleBase" id="RU003888"/>
    </source>
</evidence>
<sequence>MQLHTIPQSNNFKTSRRVGRGGKRGKTSGRGGKGQTARAGNKPRPEWRDIIKKFPKRRGYGRNRSRTVVPQVSAIAVDLDMISAHFKDGDVVSGKTLAAKGIIRKVSGRVPQVKIVGDGTLAKKLSFENVSLSASAKEKMEKAGGSMTLRKPKSK</sequence>
<feature type="compositionally biased region" description="Basic residues" evidence="6">
    <location>
        <begin position="14"/>
        <end position="27"/>
    </location>
</feature>
<dbReference type="PROSITE" id="PS00475">
    <property type="entry name" value="RIBOSOMAL_L15"/>
    <property type="match status" value="1"/>
</dbReference>
<dbReference type="Proteomes" id="UP000178249">
    <property type="component" value="Unassembled WGS sequence"/>
</dbReference>
<evidence type="ECO:0000259" key="7">
    <source>
        <dbReference type="Pfam" id="PF00828"/>
    </source>
</evidence>
<dbReference type="InterPro" id="IPR036227">
    <property type="entry name" value="Ribosomal_uL15/eL18_sf"/>
</dbReference>
<evidence type="ECO:0000256" key="1">
    <source>
        <dbReference type="ARBA" id="ARBA00007320"/>
    </source>
</evidence>
<dbReference type="InterPro" id="IPR001196">
    <property type="entry name" value="Ribosomal_uL15_CS"/>
</dbReference>
<feature type="region of interest" description="Disordered" evidence="6">
    <location>
        <begin position="1"/>
        <end position="65"/>
    </location>
</feature>
<comment type="subunit">
    <text evidence="4">Part of the 50S ribosomal subunit.</text>
</comment>
<accession>A0A1F6C5K8</accession>
<dbReference type="HAMAP" id="MF_01341">
    <property type="entry name" value="Ribosomal_uL15"/>
    <property type="match status" value="1"/>
</dbReference>
<gene>
    <name evidence="4" type="primary">rplO</name>
    <name evidence="8" type="ORF">A2841_00520</name>
</gene>
<feature type="compositionally biased region" description="Basic and acidic residues" evidence="6">
    <location>
        <begin position="43"/>
        <end position="52"/>
    </location>
</feature>
<protein>
    <recommendedName>
        <fullName evidence="4">Large ribosomal subunit protein uL15</fullName>
    </recommendedName>
</protein>
<dbReference type="InterPro" id="IPR030878">
    <property type="entry name" value="Ribosomal_uL15"/>
</dbReference>
<feature type="domain" description="Large ribosomal subunit protein uL15/eL18" evidence="7">
    <location>
        <begin position="78"/>
        <end position="147"/>
    </location>
</feature>
<keyword evidence="4" id="KW-0694">RNA-binding</keyword>
<evidence type="ECO:0000256" key="4">
    <source>
        <dbReference type="HAMAP-Rule" id="MF_01341"/>
    </source>
</evidence>
<dbReference type="Pfam" id="PF00828">
    <property type="entry name" value="Ribosomal_L27A"/>
    <property type="match status" value="1"/>
</dbReference>
<dbReference type="InterPro" id="IPR021131">
    <property type="entry name" value="Ribosomal_uL15/eL18"/>
</dbReference>
<dbReference type="GO" id="GO:0022625">
    <property type="term" value="C:cytosolic large ribosomal subunit"/>
    <property type="evidence" value="ECO:0007669"/>
    <property type="project" value="TreeGrafter"/>
</dbReference>
<name>A0A1F6C5K8_9BACT</name>
<dbReference type="GO" id="GO:0019843">
    <property type="term" value="F:rRNA binding"/>
    <property type="evidence" value="ECO:0007669"/>
    <property type="project" value="UniProtKB-UniRule"/>
</dbReference>
<organism evidence="8 9">
    <name type="scientific">Candidatus Kaiserbacteria bacterium RIFCSPHIGHO2_01_FULL_48_10</name>
    <dbReference type="NCBI Taxonomy" id="1798476"/>
    <lineage>
        <taxon>Bacteria</taxon>
        <taxon>Candidatus Kaiseribacteriota</taxon>
    </lineage>
</organism>
<keyword evidence="2 4" id="KW-0689">Ribosomal protein</keyword>
<comment type="function">
    <text evidence="4">Binds to the 23S rRNA.</text>
</comment>
<keyword evidence="4" id="KW-0699">rRNA-binding</keyword>
<comment type="caution">
    <text evidence="8">The sequence shown here is derived from an EMBL/GenBank/DDBJ whole genome shotgun (WGS) entry which is preliminary data.</text>
</comment>
<dbReference type="InterPro" id="IPR005749">
    <property type="entry name" value="Ribosomal_uL15_bac-type"/>
</dbReference>
<proteinExistence type="inferred from homology"/>
<dbReference type="GO" id="GO:0006412">
    <property type="term" value="P:translation"/>
    <property type="evidence" value="ECO:0007669"/>
    <property type="project" value="UniProtKB-UniRule"/>
</dbReference>
<dbReference type="PANTHER" id="PTHR12934:SF11">
    <property type="entry name" value="LARGE RIBOSOMAL SUBUNIT PROTEIN UL15M"/>
    <property type="match status" value="1"/>
</dbReference>
<feature type="compositionally biased region" description="Basic residues" evidence="6">
    <location>
        <begin position="53"/>
        <end position="65"/>
    </location>
</feature>
<dbReference type="Gene3D" id="3.100.10.10">
    <property type="match status" value="1"/>
</dbReference>
<evidence type="ECO:0000313" key="8">
    <source>
        <dbReference type="EMBL" id="OGG44441.1"/>
    </source>
</evidence>
<dbReference type="GO" id="GO:0003735">
    <property type="term" value="F:structural constituent of ribosome"/>
    <property type="evidence" value="ECO:0007669"/>
    <property type="project" value="InterPro"/>
</dbReference>
<reference evidence="8 9" key="1">
    <citation type="journal article" date="2016" name="Nat. Commun.">
        <title>Thousands of microbial genomes shed light on interconnected biogeochemical processes in an aquifer system.</title>
        <authorList>
            <person name="Anantharaman K."/>
            <person name="Brown C.T."/>
            <person name="Hug L.A."/>
            <person name="Sharon I."/>
            <person name="Castelle C.J."/>
            <person name="Probst A.J."/>
            <person name="Thomas B.C."/>
            <person name="Singh A."/>
            <person name="Wilkins M.J."/>
            <person name="Karaoz U."/>
            <person name="Brodie E.L."/>
            <person name="Williams K.H."/>
            <person name="Hubbard S.S."/>
            <person name="Banfield J.F."/>
        </authorList>
    </citation>
    <scope>NUCLEOTIDE SEQUENCE [LARGE SCALE GENOMIC DNA]</scope>
</reference>
<dbReference type="PANTHER" id="PTHR12934">
    <property type="entry name" value="50S RIBOSOMAL PROTEIN L15"/>
    <property type="match status" value="1"/>
</dbReference>
<evidence type="ECO:0000256" key="2">
    <source>
        <dbReference type="ARBA" id="ARBA00022980"/>
    </source>
</evidence>
<dbReference type="EMBL" id="MFKP01000009">
    <property type="protein sequence ID" value="OGG44441.1"/>
    <property type="molecule type" value="Genomic_DNA"/>
</dbReference>
<evidence type="ECO:0000313" key="9">
    <source>
        <dbReference type="Proteomes" id="UP000178249"/>
    </source>
</evidence>
<evidence type="ECO:0000256" key="6">
    <source>
        <dbReference type="SAM" id="MobiDB-lite"/>
    </source>
</evidence>
<keyword evidence="3 4" id="KW-0687">Ribonucleoprotein</keyword>
<evidence type="ECO:0000256" key="3">
    <source>
        <dbReference type="ARBA" id="ARBA00023274"/>
    </source>
</evidence>
<comment type="similarity">
    <text evidence="1 4 5">Belongs to the universal ribosomal protein uL15 family.</text>
</comment>
<feature type="compositionally biased region" description="Polar residues" evidence="6">
    <location>
        <begin position="1"/>
        <end position="12"/>
    </location>
</feature>
<dbReference type="SUPFAM" id="SSF52080">
    <property type="entry name" value="Ribosomal proteins L15p and L18e"/>
    <property type="match status" value="1"/>
</dbReference>
<dbReference type="AlphaFoldDB" id="A0A1F6C5K8"/>